<feature type="site" description="Lowers pKa of active site Tyr" evidence="6">
    <location>
        <position position="68"/>
    </location>
</feature>
<dbReference type="FunFam" id="3.20.20.100:FF:000002">
    <property type="entry name" value="2,5-diketo-D-gluconic acid reductase A"/>
    <property type="match status" value="1"/>
</dbReference>
<keyword evidence="2" id="KW-0521">NADP</keyword>
<dbReference type="GeneID" id="96624443"/>
<dbReference type="PANTHER" id="PTHR43827">
    <property type="entry name" value="2,5-DIKETO-D-GLUCONIC ACID REDUCTASE"/>
    <property type="match status" value="1"/>
</dbReference>
<evidence type="ECO:0000256" key="3">
    <source>
        <dbReference type="ARBA" id="ARBA00023002"/>
    </source>
</evidence>
<name>A0A7H2BGX3_9MICC</name>
<evidence type="ECO:0000313" key="9">
    <source>
        <dbReference type="Proteomes" id="UP000516404"/>
    </source>
</evidence>
<organism evidence="8 9">
    <name type="scientific">Rothia terrae</name>
    <dbReference type="NCBI Taxonomy" id="396015"/>
    <lineage>
        <taxon>Bacteria</taxon>
        <taxon>Bacillati</taxon>
        <taxon>Actinomycetota</taxon>
        <taxon>Actinomycetes</taxon>
        <taxon>Micrococcales</taxon>
        <taxon>Micrococcaceae</taxon>
        <taxon>Rothia</taxon>
    </lineage>
</organism>
<keyword evidence="3" id="KW-0560">Oxidoreductase</keyword>
<sequence>MNDGEGIPQLGFGVCAISQDGTAPAVEAALEAGYRHIDTATIYKNERQVGEAVRASGIAREDVFVTTKLWNTDQGRDSALEACEKSLELLGMDYVDLYLIHWAQPGQAKYRESWESLLELRERGLVKSVGVSNFTSSQLDEIIADTGVTPVVNQIETHPFFNQAQQRAENAARSILTEAWSPLGQGSALEHPDLVAIAQVHDATVAQIIVAWHLAAGSVVIPKSQTPQRIASNLDALKVTLTAQDIELIDSLTRADGRLGGDPAVGDLGAPFYSDRPGVMQK</sequence>
<gene>
    <name evidence="8" type="ORF">IDM49_09340</name>
</gene>
<dbReference type="Proteomes" id="UP000516404">
    <property type="component" value="Chromosome"/>
</dbReference>
<evidence type="ECO:0000313" key="8">
    <source>
        <dbReference type="EMBL" id="QNV38919.1"/>
    </source>
</evidence>
<keyword evidence="9" id="KW-1185">Reference proteome</keyword>
<dbReference type="InterPro" id="IPR020471">
    <property type="entry name" value="AKR"/>
</dbReference>
<dbReference type="EMBL" id="CP061539">
    <property type="protein sequence ID" value="QNV38919.1"/>
    <property type="molecule type" value="Genomic_DNA"/>
</dbReference>
<dbReference type="RefSeq" id="WP_168614798.1">
    <property type="nucleotide sequence ID" value="NZ_BAAAOX010000020.1"/>
</dbReference>
<dbReference type="SUPFAM" id="SSF51430">
    <property type="entry name" value="NAD(P)-linked oxidoreductase"/>
    <property type="match status" value="1"/>
</dbReference>
<proteinExistence type="inferred from homology"/>
<dbReference type="InterPro" id="IPR018170">
    <property type="entry name" value="Aldo/ket_reductase_CS"/>
</dbReference>
<comment type="similarity">
    <text evidence="1">Belongs to the aldo/keto reductase family.</text>
</comment>
<dbReference type="InterPro" id="IPR036812">
    <property type="entry name" value="NAD(P)_OxRdtase_dom_sf"/>
</dbReference>
<dbReference type="PIRSF" id="PIRSF000097">
    <property type="entry name" value="AKR"/>
    <property type="match status" value="1"/>
</dbReference>
<dbReference type="PROSITE" id="PS00062">
    <property type="entry name" value="ALDOKETO_REDUCTASE_2"/>
    <property type="match status" value="1"/>
</dbReference>
<dbReference type="PROSITE" id="PS00798">
    <property type="entry name" value="ALDOKETO_REDUCTASE_1"/>
    <property type="match status" value="1"/>
</dbReference>
<reference evidence="8 9" key="1">
    <citation type="submission" date="2020-09" db="EMBL/GenBank/DDBJ databases">
        <title>Investigation of environmental microbes.</title>
        <authorList>
            <person name="Ou Y."/>
            <person name="Kang Q."/>
        </authorList>
    </citation>
    <scope>NUCLEOTIDE SEQUENCE [LARGE SCALE GENOMIC DNA]</scope>
    <source>
        <strain evidence="8 9">KJZ-14</strain>
    </source>
</reference>
<feature type="active site" description="Proton donor" evidence="4">
    <location>
        <position position="43"/>
    </location>
</feature>
<dbReference type="AlphaFoldDB" id="A0A7H2BGX3"/>
<evidence type="ECO:0000256" key="2">
    <source>
        <dbReference type="ARBA" id="ARBA00022857"/>
    </source>
</evidence>
<dbReference type="KEGG" id="rter:IDM49_09340"/>
<evidence type="ECO:0000259" key="7">
    <source>
        <dbReference type="Pfam" id="PF00248"/>
    </source>
</evidence>
<evidence type="ECO:0000256" key="5">
    <source>
        <dbReference type="PIRSR" id="PIRSR000097-2"/>
    </source>
</evidence>
<protein>
    <submittedName>
        <fullName evidence="8">Aldo/keto reductase</fullName>
    </submittedName>
</protein>
<feature type="binding site" evidence="5">
    <location>
        <position position="101"/>
    </location>
    <ligand>
        <name>substrate</name>
    </ligand>
</feature>
<evidence type="ECO:0000256" key="6">
    <source>
        <dbReference type="PIRSR" id="PIRSR000097-3"/>
    </source>
</evidence>
<evidence type="ECO:0000256" key="4">
    <source>
        <dbReference type="PIRSR" id="PIRSR000097-1"/>
    </source>
</evidence>
<dbReference type="Gene3D" id="3.20.20.100">
    <property type="entry name" value="NADP-dependent oxidoreductase domain"/>
    <property type="match status" value="1"/>
</dbReference>
<dbReference type="InterPro" id="IPR023210">
    <property type="entry name" value="NADP_OxRdtase_dom"/>
</dbReference>
<accession>A0A7H2BGX3</accession>
<dbReference type="Pfam" id="PF00248">
    <property type="entry name" value="Aldo_ket_red"/>
    <property type="match status" value="1"/>
</dbReference>
<dbReference type="GO" id="GO:0016616">
    <property type="term" value="F:oxidoreductase activity, acting on the CH-OH group of donors, NAD or NADP as acceptor"/>
    <property type="evidence" value="ECO:0007669"/>
    <property type="project" value="UniProtKB-ARBA"/>
</dbReference>
<dbReference type="PANTHER" id="PTHR43827:SF3">
    <property type="entry name" value="NADP-DEPENDENT OXIDOREDUCTASE DOMAIN-CONTAINING PROTEIN"/>
    <property type="match status" value="1"/>
</dbReference>
<dbReference type="PRINTS" id="PR00069">
    <property type="entry name" value="ALDKETRDTASE"/>
</dbReference>
<evidence type="ECO:0000256" key="1">
    <source>
        <dbReference type="ARBA" id="ARBA00007905"/>
    </source>
</evidence>
<feature type="domain" description="NADP-dependent oxidoreductase" evidence="7">
    <location>
        <begin position="16"/>
        <end position="252"/>
    </location>
</feature>